<feature type="compositionally biased region" description="Polar residues" evidence="1">
    <location>
        <begin position="17"/>
        <end position="27"/>
    </location>
</feature>
<keyword evidence="3" id="KW-1185">Reference proteome</keyword>
<evidence type="ECO:0000313" key="3">
    <source>
        <dbReference type="Proteomes" id="UP000077266"/>
    </source>
</evidence>
<dbReference type="Proteomes" id="UP000077266">
    <property type="component" value="Unassembled WGS sequence"/>
</dbReference>
<organism evidence="2 3">
    <name type="scientific">Exidia glandulosa HHB12029</name>
    <dbReference type="NCBI Taxonomy" id="1314781"/>
    <lineage>
        <taxon>Eukaryota</taxon>
        <taxon>Fungi</taxon>
        <taxon>Dikarya</taxon>
        <taxon>Basidiomycota</taxon>
        <taxon>Agaricomycotina</taxon>
        <taxon>Agaricomycetes</taxon>
        <taxon>Auriculariales</taxon>
        <taxon>Exidiaceae</taxon>
        <taxon>Exidia</taxon>
    </lineage>
</organism>
<evidence type="ECO:0000313" key="2">
    <source>
        <dbReference type="EMBL" id="KZV80888.1"/>
    </source>
</evidence>
<dbReference type="AlphaFoldDB" id="A0A165BM55"/>
<protein>
    <submittedName>
        <fullName evidence="2">Uncharacterized protein</fullName>
    </submittedName>
</protein>
<reference evidence="2 3" key="1">
    <citation type="journal article" date="2016" name="Mol. Biol. Evol.">
        <title>Comparative Genomics of Early-Diverging Mushroom-Forming Fungi Provides Insights into the Origins of Lignocellulose Decay Capabilities.</title>
        <authorList>
            <person name="Nagy L.G."/>
            <person name="Riley R."/>
            <person name="Tritt A."/>
            <person name="Adam C."/>
            <person name="Daum C."/>
            <person name="Floudas D."/>
            <person name="Sun H."/>
            <person name="Yadav J.S."/>
            <person name="Pangilinan J."/>
            <person name="Larsson K.H."/>
            <person name="Matsuura K."/>
            <person name="Barry K."/>
            <person name="Labutti K."/>
            <person name="Kuo R."/>
            <person name="Ohm R.A."/>
            <person name="Bhattacharya S.S."/>
            <person name="Shirouzu T."/>
            <person name="Yoshinaga Y."/>
            <person name="Martin F.M."/>
            <person name="Grigoriev I.V."/>
            <person name="Hibbett D.S."/>
        </authorList>
    </citation>
    <scope>NUCLEOTIDE SEQUENCE [LARGE SCALE GENOMIC DNA]</scope>
    <source>
        <strain evidence="2 3">HHB12029</strain>
    </source>
</reference>
<dbReference type="PROSITE" id="PS51257">
    <property type="entry name" value="PROKAR_LIPOPROTEIN"/>
    <property type="match status" value="1"/>
</dbReference>
<feature type="compositionally biased region" description="Polar residues" evidence="1">
    <location>
        <begin position="1"/>
        <end position="10"/>
    </location>
</feature>
<name>A0A165BM55_EXIGL</name>
<proteinExistence type="predicted"/>
<gene>
    <name evidence="2" type="ORF">EXIGLDRAFT_780387</name>
</gene>
<dbReference type="EMBL" id="KV426437">
    <property type="protein sequence ID" value="KZV80888.1"/>
    <property type="molecule type" value="Genomic_DNA"/>
</dbReference>
<accession>A0A165BM55</accession>
<sequence length="107" mass="11651">MISTRSTTFGTGPVAQASISCGTPSTSARRKVVPIPRPAHATRAAKTLKASKTSKNTPQLILTIRRARTKVFARVDESKSKITLVFPRSTFVASYRCEHIPQPIASR</sequence>
<evidence type="ECO:0000256" key="1">
    <source>
        <dbReference type="SAM" id="MobiDB-lite"/>
    </source>
</evidence>
<feature type="region of interest" description="Disordered" evidence="1">
    <location>
        <begin position="1"/>
        <end position="29"/>
    </location>
</feature>
<dbReference type="InParanoid" id="A0A165BM55"/>